<protein>
    <submittedName>
        <fullName evidence="1">Uncharacterized protein</fullName>
    </submittedName>
</protein>
<dbReference type="AlphaFoldDB" id="A0A0D3AYQ9"/>
<dbReference type="SMR" id="A0A0D3AYQ9"/>
<dbReference type="Proteomes" id="UP000032141">
    <property type="component" value="Chromosome C2"/>
</dbReference>
<reference evidence="1 2" key="1">
    <citation type="journal article" date="2014" name="Genome Biol.">
        <title>Transcriptome and methylome profiling reveals relics of genome dominance in the mesopolyploid Brassica oleracea.</title>
        <authorList>
            <person name="Parkin I.A."/>
            <person name="Koh C."/>
            <person name="Tang H."/>
            <person name="Robinson S.J."/>
            <person name="Kagale S."/>
            <person name="Clarke W.E."/>
            <person name="Town C.D."/>
            <person name="Nixon J."/>
            <person name="Krishnakumar V."/>
            <person name="Bidwell S.L."/>
            <person name="Denoeud F."/>
            <person name="Belcram H."/>
            <person name="Links M.G."/>
            <person name="Just J."/>
            <person name="Clarke C."/>
            <person name="Bender T."/>
            <person name="Huebert T."/>
            <person name="Mason A.S."/>
            <person name="Pires J.C."/>
            <person name="Barker G."/>
            <person name="Moore J."/>
            <person name="Walley P.G."/>
            <person name="Manoli S."/>
            <person name="Batley J."/>
            <person name="Edwards D."/>
            <person name="Nelson M.N."/>
            <person name="Wang X."/>
            <person name="Paterson A.H."/>
            <person name="King G."/>
            <person name="Bancroft I."/>
            <person name="Chalhoub B."/>
            <person name="Sharpe A.G."/>
        </authorList>
    </citation>
    <scope>NUCLEOTIDE SEQUENCE</scope>
    <source>
        <strain evidence="1 2">cv. TO1000</strain>
    </source>
</reference>
<dbReference type="STRING" id="109376.A0A0D3AYQ9"/>
<dbReference type="HOGENOM" id="CLU_3090006_0_0_1"/>
<organism evidence="1 2">
    <name type="scientific">Brassica oleracea var. oleracea</name>
    <dbReference type="NCBI Taxonomy" id="109376"/>
    <lineage>
        <taxon>Eukaryota</taxon>
        <taxon>Viridiplantae</taxon>
        <taxon>Streptophyta</taxon>
        <taxon>Embryophyta</taxon>
        <taxon>Tracheophyta</taxon>
        <taxon>Spermatophyta</taxon>
        <taxon>Magnoliopsida</taxon>
        <taxon>eudicotyledons</taxon>
        <taxon>Gunneridae</taxon>
        <taxon>Pentapetalae</taxon>
        <taxon>rosids</taxon>
        <taxon>malvids</taxon>
        <taxon>Brassicales</taxon>
        <taxon>Brassicaceae</taxon>
        <taxon>Brassiceae</taxon>
        <taxon>Brassica</taxon>
    </lineage>
</organism>
<reference evidence="1" key="2">
    <citation type="submission" date="2015-03" db="UniProtKB">
        <authorList>
            <consortium name="EnsemblPlants"/>
        </authorList>
    </citation>
    <scope>IDENTIFICATION</scope>
</reference>
<dbReference type="Gramene" id="Bo2g166390.1">
    <property type="protein sequence ID" value="Bo2g166390.1"/>
    <property type="gene ID" value="Bo2g166390"/>
</dbReference>
<dbReference type="EnsemblPlants" id="Bo2g166390.1">
    <property type="protein sequence ID" value="Bo2g166390.1"/>
    <property type="gene ID" value="Bo2g166390"/>
</dbReference>
<proteinExistence type="predicted"/>
<evidence type="ECO:0000313" key="1">
    <source>
        <dbReference type="EnsemblPlants" id="Bo2g166390.1"/>
    </source>
</evidence>
<keyword evidence="2" id="KW-1185">Reference proteome</keyword>
<name>A0A0D3AYQ9_BRAOL</name>
<evidence type="ECO:0000313" key="2">
    <source>
        <dbReference type="Proteomes" id="UP000032141"/>
    </source>
</evidence>
<accession>A0A0D3AYQ9</accession>
<sequence length="52" mass="5967">MAKTEKIEFVLEQVRLCLDRPFTNPTMKITERVFNAGTTKDKKKPKEGGDIL</sequence>